<protein>
    <submittedName>
        <fullName evidence="2">Uncharacterized protein</fullName>
    </submittedName>
</protein>
<feature type="compositionally biased region" description="Basic and acidic residues" evidence="1">
    <location>
        <begin position="268"/>
        <end position="278"/>
    </location>
</feature>
<accession>A0AAD6Y7D9</accession>
<evidence type="ECO:0000313" key="2">
    <source>
        <dbReference type="EMBL" id="KAJ7200520.1"/>
    </source>
</evidence>
<gene>
    <name evidence="2" type="ORF">GGX14DRAFT_544866</name>
</gene>
<reference evidence="2" key="1">
    <citation type="submission" date="2023-03" db="EMBL/GenBank/DDBJ databases">
        <title>Massive genome expansion in bonnet fungi (Mycena s.s.) driven by repeated elements and novel gene families across ecological guilds.</title>
        <authorList>
            <consortium name="Lawrence Berkeley National Laboratory"/>
            <person name="Harder C.B."/>
            <person name="Miyauchi S."/>
            <person name="Viragh M."/>
            <person name="Kuo A."/>
            <person name="Thoen E."/>
            <person name="Andreopoulos B."/>
            <person name="Lu D."/>
            <person name="Skrede I."/>
            <person name="Drula E."/>
            <person name="Henrissat B."/>
            <person name="Morin E."/>
            <person name="Kohler A."/>
            <person name="Barry K."/>
            <person name="LaButti K."/>
            <person name="Morin E."/>
            <person name="Salamov A."/>
            <person name="Lipzen A."/>
            <person name="Mereny Z."/>
            <person name="Hegedus B."/>
            <person name="Baldrian P."/>
            <person name="Stursova M."/>
            <person name="Weitz H."/>
            <person name="Taylor A."/>
            <person name="Grigoriev I.V."/>
            <person name="Nagy L.G."/>
            <person name="Martin F."/>
            <person name="Kauserud H."/>
        </authorList>
    </citation>
    <scope>NUCLEOTIDE SEQUENCE</scope>
    <source>
        <strain evidence="2">9144</strain>
    </source>
</reference>
<dbReference type="Proteomes" id="UP001219525">
    <property type="component" value="Unassembled WGS sequence"/>
</dbReference>
<proteinExistence type="predicted"/>
<feature type="compositionally biased region" description="Basic and acidic residues" evidence="1">
    <location>
        <begin position="320"/>
        <end position="333"/>
    </location>
</feature>
<sequence length="419" mass="46821">METPILLGRRLRDVQPISRRIPGIGLNLRYHDHDYHMAVPTIRIFLHNPTTMRATITSGDSSASWQRVVYPSHSGHLRDITTIRLVPSIRQCIRQPNRAMQHLFAHHTLVGSNRSPAEVVLRVASQNIHEKTRGCVFTLICQTLRPQRLCQRERRILPTCTGALQHSSHTFAMRRRALARASPKTARQVNDRTERTLHEGRSRNFLAKRNERHLAVVGATGSDIPARSQRGKWACKASGHGRSLGGSRKPSGGRNCQETLEAVGRVKREAQGRTRPAYDKSCPPRRRCARARRPRGHAGVADPRSPARFRQLRASASVGEGDKCKAGPMEGRRGGKKNRRAERAEMASRHLPSTVSRDRLSLKIASPGDARYRAGARDADQREDEKHATATGAVALMGTESHFDVQKVRLRVRLRALGG</sequence>
<dbReference type="EMBL" id="JARJCW010000062">
    <property type="protein sequence ID" value="KAJ7200520.1"/>
    <property type="molecule type" value="Genomic_DNA"/>
</dbReference>
<evidence type="ECO:0000313" key="3">
    <source>
        <dbReference type="Proteomes" id="UP001219525"/>
    </source>
</evidence>
<feature type="region of interest" description="Disordered" evidence="1">
    <location>
        <begin position="223"/>
        <end position="256"/>
    </location>
</feature>
<feature type="compositionally biased region" description="Basic residues" evidence="1">
    <location>
        <begin position="283"/>
        <end position="296"/>
    </location>
</feature>
<dbReference type="AlphaFoldDB" id="A0AAD6Y7D9"/>
<name>A0AAD6Y7D9_9AGAR</name>
<evidence type="ECO:0000256" key="1">
    <source>
        <dbReference type="SAM" id="MobiDB-lite"/>
    </source>
</evidence>
<organism evidence="2 3">
    <name type="scientific">Mycena pura</name>
    <dbReference type="NCBI Taxonomy" id="153505"/>
    <lineage>
        <taxon>Eukaryota</taxon>
        <taxon>Fungi</taxon>
        <taxon>Dikarya</taxon>
        <taxon>Basidiomycota</taxon>
        <taxon>Agaricomycotina</taxon>
        <taxon>Agaricomycetes</taxon>
        <taxon>Agaricomycetidae</taxon>
        <taxon>Agaricales</taxon>
        <taxon>Marasmiineae</taxon>
        <taxon>Mycenaceae</taxon>
        <taxon>Mycena</taxon>
    </lineage>
</organism>
<feature type="region of interest" description="Disordered" evidence="1">
    <location>
        <begin position="268"/>
        <end position="357"/>
    </location>
</feature>
<comment type="caution">
    <text evidence="2">The sequence shown here is derived from an EMBL/GenBank/DDBJ whole genome shotgun (WGS) entry which is preliminary data.</text>
</comment>
<keyword evidence="3" id="KW-1185">Reference proteome</keyword>